<gene>
    <name evidence="1" type="ORF">GMO_23880</name>
</gene>
<proteinExistence type="predicted"/>
<sequence>MPFGRSSSIKVFQTDHEALEKIDCIMLITNSYAVRSVI</sequence>
<name>G6XLY8_9PROT</name>
<dbReference type="EMBL" id="AGQV01000010">
    <property type="protein sequence ID" value="EHH67393.1"/>
    <property type="molecule type" value="Genomic_DNA"/>
</dbReference>
<comment type="caution">
    <text evidence="1">The sequence shown here is derived from an EMBL/GenBank/DDBJ whole genome shotgun (WGS) entry which is preliminary data.</text>
</comment>
<dbReference type="Proteomes" id="UP000004949">
    <property type="component" value="Unassembled WGS sequence"/>
</dbReference>
<dbReference type="AlphaFoldDB" id="G6XLY8"/>
<keyword evidence="2" id="KW-1185">Reference proteome</keyword>
<evidence type="ECO:0000313" key="2">
    <source>
        <dbReference type="Proteomes" id="UP000004949"/>
    </source>
</evidence>
<reference evidence="1 2" key="1">
    <citation type="submission" date="2011-10" db="EMBL/GenBank/DDBJ databases">
        <title>Genome sequence of Gluconobacter morbifer G707, isolated from Drosophila gut.</title>
        <authorList>
            <person name="Lee W.-J."/>
            <person name="Kim E.-K."/>
        </authorList>
    </citation>
    <scope>NUCLEOTIDE SEQUENCE [LARGE SCALE GENOMIC DNA]</scope>
    <source>
        <strain evidence="1 2">G707</strain>
    </source>
</reference>
<protein>
    <submittedName>
        <fullName evidence="1">Uncharacterized protein</fullName>
    </submittedName>
</protein>
<organism evidence="1 2">
    <name type="scientific">Gluconobacter morbifer G707</name>
    <dbReference type="NCBI Taxonomy" id="1088869"/>
    <lineage>
        <taxon>Bacteria</taxon>
        <taxon>Pseudomonadati</taxon>
        <taxon>Pseudomonadota</taxon>
        <taxon>Alphaproteobacteria</taxon>
        <taxon>Acetobacterales</taxon>
        <taxon>Acetobacteraceae</taxon>
        <taxon>Gluconobacter</taxon>
    </lineage>
</organism>
<accession>G6XLY8</accession>
<evidence type="ECO:0000313" key="1">
    <source>
        <dbReference type="EMBL" id="EHH67393.1"/>
    </source>
</evidence>